<dbReference type="InterPro" id="IPR050125">
    <property type="entry name" value="GPCR_opsins"/>
</dbReference>
<feature type="transmembrane region" description="Helical" evidence="8">
    <location>
        <begin position="37"/>
        <end position="62"/>
    </location>
</feature>
<keyword evidence="5 8" id="KW-0472">Membrane</keyword>
<evidence type="ECO:0000256" key="7">
    <source>
        <dbReference type="ARBA" id="ARBA00023224"/>
    </source>
</evidence>
<dbReference type="HOGENOM" id="CLU_009579_3_0_1"/>
<dbReference type="InterPro" id="IPR017452">
    <property type="entry name" value="GPCR_Rhodpsn_7TM"/>
</dbReference>
<dbReference type="EMBL" id="JQ724646">
    <property type="protein sequence ID" value="AFK83788.1"/>
    <property type="molecule type" value="mRNA"/>
</dbReference>
<dbReference type="GO" id="GO:0016020">
    <property type="term" value="C:membrane"/>
    <property type="evidence" value="ECO:0007669"/>
    <property type="project" value="UniProtKB-SubCell"/>
</dbReference>
<dbReference type="PRINTS" id="PR00237">
    <property type="entry name" value="GPCRRHODOPSN"/>
</dbReference>
<protein>
    <submittedName>
        <fullName evidence="10">Opsin 1</fullName>
    </submittedName>
</protein>
<dbReference type="GO" id="GO:0004930">
    <property type="term" value="F:G protein-coupled receptor activity"/>
    <property type="evidence" value="ECO:0007669"/>
    <property type="project" value="UniProtKB-KW"/>
</dbReference>
<dbReference type="CDD" id="cd14969">
    <property type="entry name" value="7tmA_Opsins_type2_animals"/>
    <property type="match status" value="1"/>
</dbReference>
<feature type="domain" description="G-protein coupled receptors family 1 profile" evidence="9">
    <location>
        <begin position="53"/>
        <end position="316"/>
    </location>
</feature>
<dbReference type="PANTHER" id="PTHR24240">
    <property type="entry name" value="OPSIN"/>
    <property type="match status" value="1"/>
</dbReference>
<dbReference type="AlphaFoldDB" id="K9LK83"/>
<evidence type="ECO:0000313" key="10">
    <source>
        <dbReference type="EMBL" id="AFK83788.1"/>
    </source>
</evidence>
<feature type="transmembrane region" description="Helical" evidence="8">
    <location>
        <begin position="74"/>
        <end position="99"/>
    </location>
</feature>
<evidence type="ECO:0000256" key="5">
    <source>
        <dbReference type="ARBA" id="ARBA00023136"/>
    </source>
</evidence>
<evidence type="ECO:0000256" key="1">
    <source>
        <dbReference type="ARBA" id="ARBA00004141"/>
    </source>
</evidence>
<evidence type="ECO:0000256" key="6">
    <source>
        <dbReference type="ARBA" id="ARBA00023170"/>
    </source>
</evidence>
<keyword evidence="6" id="KW-0675">Receptor</keyword>
<evidence type="ECO:0000256" key="8">
    <source>
        <dbReference type="SAM" id="Phobius"/>
    </source>
</evidence>
<dbReference type="Gene3D" id="1.20.1070.10">
    <property type="entry name" value="Rhodopsin 7-helix transmembrane proteins"/>
    <property type="match status" value="1"/>
</dbReference>
<keyword evidence="7" id="KW-0807">Transducer</keyword>
<evidence type="ECO:0000256" key="2">
    <source>
        <dbReference type="ARBA" id="ARBA00022692"/>
    </source>
</evidence>
<accession>K9LK83</accession>
<name>K9LK83_MNELE</name>
<dbReference type="PROSITE" id="PS50262">
    <property type="entry name" value="G_PROTEIN_RECEP_F1_2"/>
    <property type="match status" value="1"/>
</dbReference>
<feature type="transmembrane region" description="Helical" evidence="8">
    <location>
        <begin position="195"/>
        <end position="218"/>
    </location>
</feature>
<feature type="transmembrane region" description="Helical" evidence="8">
    <location>
        <begin position="152"/>
        <end position="175"/>
    </location>
</feature>
<keyword evidence="3 8" id="KW-1133">Transmembrane helix</keyword>
<keyword evidence="4" id="KW-0297">G-protein coupled receptor</keyword>
<sequence length="345" mass="38968">MAVVDNVTVPQIRDSGPTLNDLLEDQEELLLGMGLRISLSIAMGCVCVGSVFGNLLVLISLVRERPLPNPAVQLIFRHLSLANFLLACIGEPLVVISLASGKWVWGESMRLFEAFWVTTFGLLSMMILALISLEQYSRFVRQKQLRTVQVAVILSGIYLLALIFGVSPLLGWCGYGPEGYGVSNSLLWNELTDNSASYIVTVMIVGYFFPLVIITYCYRSIYQLVQAQSNVAIVRTMVSVNVTSLAVNRNHSLIVQERKLATTITFVILSFFFAWTPYVLINLLNMFTTWVVKYKILATIPALFAKSSTLWWIIIYSMMDKRIKKACRKTCEHFQRALRIWYFSS</sequence>
<feature type="transmembrane region" description="Helical" evidence="8">
    <location>
        <begin position="111"/>
        <end position="131"/>
    </location>
</feature>
<feature type="transmembrane region" description="Helical" evidence="8">
    <location>
        <begin position="260"/>
        <end position="284"/>
    </location>
</feature>
<evidence type="ECO:0000256" key="3">
    <source>
        <dbReference type="ARBA" id="ARBA00022989"/>
    </source>
</evidence>
<feature type="transmembrane region" description="Helical" evidence="8">
    <location>
        <begin position="296"/>
        <end position="319"/>
    </location>
</feature>
<keyword evidence="2 8" id="KW-0812">Transmembrane</keyword>
<dbReference type="InterPro" id="IPR000276">
    <property type="entry name" value="GPCR_Rhodpsn"/>
</dbReference>
<evidence type="ECO:0000256" key="4">
    <source>
        <dbReference type="ARBA" id="ARBA00023040"/>
    </source>
</evidence>
<organism evidence="10">
    <name type="scientific">Mnemiopsis leidyi</name>
    <name type="common">Sea walnut</name>
    <name type="synonym">Warty comb jellyfish</name>
    <dbReference type="NCBI Taxonomy" id="27923"/>
    <lineage>
        <taxon>Eukaryota</taxon>
        <taxon>Metazoa</taxon>
        <taxon>Ctenophora</taxon>
        <taxon>Tentaculata</taxon>
        <taxon>Lobata</taxon>
        <taxon>Bolinopsidae</taxon>
        <taxon>Mnemiopsis</taxon>
    </lineage>
</organism>
<proteinExistence type="evidence at transcript level"/>
<reference evidence="10" key="1">
    <citation type="journal article" date="2012" name="BMC Biol.">
        <title>Genomic organization, evolution, and expression of photoprotein and opsin genes in Mnemiopsis leidyi: a new view of ctenophore photocytes.</title>
        <authorList>
            <person name="Schnitzler C.E."/>
            <person name="Pang K."/>
            <person name="Powers M.L."/>
            <person name="Reitzel A.M."/>
            <person name="Ryan J.F."/>
            <person name="Simmons D."/>
            <person name="Tada T."/>
            <person name="Park M."/>
            <person name="Gupta J."/>
            <person name="Brooks S.Y."/>
            <person name="Blakesley R.W."/>
            <person name="Yokoyama S."/>
            <person name="Haddock S.H."/>
            <person name="Martindale M.Q."/>
            <person name="Baxevanis A.D."/>
        </authorList>
    </citation>
    <scope>NUCLEOTIDE SEQUENCE</scope>
</reference>
<comment type="subcellular location">
    <subcellularLocation>
        <location evidence="1">Membrane</location>
        <topology evidence="1">Multi-pass membrane protein</topology>
    </subcellularLocation>
</comment>
<evidence type="ECO:0000259" key="9">
    <source>
        <dbReference type="PROSITE" id="PS50262"/>
    </source>
</evidence>
<dbReference type="Pfam" id="PF00001">
    <property type="entry name" value="7tm_1"/>
    <property type="match status" value="1"/>
</dbReference>
<dbReference type="SUPFAM" id="SSF81321">
    <property type="entry name" value="Family A G protein-coupled receptor-like"/>
    <property type="match status" value="1"/>
</dbReference>